<dbReference type="KEGG" id="pchm:VFPPC_14954"/>
<dbReference type="AlphaFoldDB" id="A0A179EX08"/>
<dbReference type="SUPFAM" id="SSF48576">
    <property type="entry name" value="Terpenoid synthases"/>
    <property type="match status" value="1"/>
</dbReference>
<dbReference type="Proteomes" id="UP000078397">
    <property type="component" value="Unassembled WGS sequence"/>
</dbReference>
<gene>
    <name evidence="1" type="ORF">VFPPC_14954</name>
</gene>
<dbReference type="GeneID" id="28856713"/>
<dbReference type="Pfam" id="PF19086">
    <property type="entry name" value="Terpene_syn_C_2"/>
    <property type="match status" value="1"/>
</dbReference>
<evidence type="ECO:0000313" key="2">
    <source>
        <dbReference type="Proteomes" id="UP000078397"/>
    </source>
</evidence>
<proteinExistence type="predicted"/>
<dbReference type="Gene3D" id="1.10.600.10">
    <property type="entry name" value="Farnesyl Diphosphate Synthase"/>
    <property type="match status" value="1"/>
</dbReference>
<accession>A0A179EX08</accession>
<reference evidence="1 2" key="1">
    <citation type="journal article" date="2016" name="PLoS Pathog.">
        <title>Biosynthesis of antibiotic leucinostatins in bio-control fungus Purpureocillium lilacinum and their inhibition on phytophthora revealed by genome mining.</title>
        <authorList>
            <person name="Wang G."/>
            <person name="Liu Z."/>
            <person name="Lin R."/>
            <person name="Li E."/>
            <person name="Mao Z."/>
            <person name="Ling J."/>
            <person name="Yang Y."/>
            <person name="Yin W.B."/>
            <person name="Xie B."/>
        </authorList>
    </citation>
    <scope>NUCLEOTIDE SEQUENCE [LARGE SCALE GENOMIC DNA]</scope>
    <source>
        <strain evidence="1">170</strain>
    </source>
</reference>
<dbReference type="InterPro" id="IPR008949">
    <property type="entry name" value="Isoprenoid_synthase_dom_sf"/>
</dbReference>
<sequence length="138" mass="15390">METSLPPSITTSEPMRDLQLEVNLSAIILNDIYTIRKEMKDGSLANLIPTKLGAANKKDLNAAVEVVCDLRRSVEAMKTASAKPDNLSAYNKRFNDDVKTWTKSVGMMLIGILEYHLSSARYGMKPYTQEDTSIDFTL</sequence>
<dbReference type="OrthoDB" id="2861623at2759"/>
<evidence type="ECO:0000313" key="1">
    <source>
        <dbReference type="EMBL" id="OAQ57701.1"/>
    </source>
</evidence>
<dbReference type="STRING" id="1380566.A0A179EX08"/>
<dbReference type="EMBL" id="LSBJ02000002">
    <property type="protein sequence ID" value="OAQ57701.1"/>
    <property type="molecule type" value="Genomic_DNA"/>
</dbReference>
<dbReference type="RefSeq" id="XP_018135993.1">
    <property type="nucleotide sequence ID" value="XM_018292719.1"/>
</dbReference>
<keyword evidence="2" id="KW-1185">Reference proteome</keyword>
<protein>
    <submittedName>
        <fullName evidence="1">Uncharacterized protein</fullName>
    </submittedName>
</protein>
<organism evidence="1 2">
    <name type="scientific">Pochonia chlamydosporia 170</name>
    <dbReference type="NCBI Taxonomy" id="1380566"/>
    <lineage>
        <taxon>Eukaryota</taxon>
        <taxon>Fungi</taxon>
        <taxon>Dikarya</taxon>
        <taxon>Ascomycota</taxon>
        <taxon>Pezizomycotina</taxon>
        <taxon>Sordariomycetes</taxon>
        <taxon>Hypocreomycetidae</taxon>
        <taxon>Hypocreales</taxon>
        <taxon>Clavicipitaceae</taxon>
        <taxon>Pochonia</taxon>
    </lineage>
</organism>
<name>A0A179EX08_METCM</name>
<comment type="caution">
    <text evidence="1">The sequence shown here is derived from an EMBL/GenBank/DDBJ whole genome shotgun (WGS) entry which is preliminary data.</text>
</comment>